<dbReference type="AlphaFoldDB" id="A0AA88ANM6"/>
<feature type="transmembrane region" description="Helical" evidence="6">
    <location>
        <begin position="73"/>
        <end position="92"/>
    </location>
</feature>
<dbReference type="EMBL" id="BTGU01000016">
    <property type="protein sequence ID" value="GMN43446.1"/>
    <property type="molecule type" value="Genomic_DNA"/>
</dbReference>
<dbReference type="Proteomes" id="UP001187192">
    <property type="component" value="Unassembled WGS sequence"/>
</dbReference>
<gene>
    <name evidence="7" type="ORF">TIFTF001_012653</name>
</gene>
<dbReference type="Pfam" id="PF00854">
    <property type="entry name" value="PTR2"/>
    <property type="match status" value="1"/>
</dbReference>
<sequence>MDLKAELVEGKVDWKGRTAVKHKHGGIRASLLILATFGFENLATLALAVNLVSYFILFLHFGVADAANNLTNFMGTSYILSIVMAILADTLIGRFRTTVISGCLEFLGLGLLAIQAHFPKLKPPLCNIFDPTAHCEKLTGGHKALLFTGLYFLAIGSGGLKAGLPAHGADQFDEKDPKEARQMSTFFNSLLLALCIGGAGSLTLLVWIQDYKGWDWGFGVSTIAIFLGVVLFVAGLPMYRMQVIKGSTNPAVEIIKVYIAAIRNRNLSLPENPADLYEINNDKEAALEAEFLPHTNAFRFLDKAAVIQPSENRSETSPPNPWRLCRVTQVENAKTLLGMLPIFGCTIIMTLCLAQLQTFSVHQGQTMDKSIANSFKIPPASLPIIPVAFLIVIIPVYDQLVVPFVRKFTGVPTGITHLQRIGVGLVLSAVSMATAGILEARRKAVARSHNMLDADPQTQALPISIFWLSFQYFIFGIADMFTYVGLLEFFYSEAPKALKSFATCFLWSSMALGYFCSTVLVNIVNRATRRRTRSHGWLAGNNINRNHLNLFYWLLSILSLINFLAYLFVAVRYKYRTAKSPSLKEEIEGDDDDEEKNKA</sequence>
<protein>
    <submittedName>
        <fullName evidence="7">Uncharacterized protein</fullName>
    </submittedName>
</protein>
<proteinExistence type="inferred from homology"/>
<keyword evidence="4 6" id="KW-1133">Transmembrane helix</keyword>
<evidence type="ECO:0000256" key="5">
    <source>
        <dbReference type="ARBA" id="ARBA00023136"/>
    </source>
</evidence>
<organism evidence="7 8">
    <name type="scientific">Ficus carica</name>
    <name type="common">Common fig</name>
    <dbReference type="NCBI Taxonomy" id="3494"/>
    <lineage>
        <taxon>Eukaryota</taxon>
        <taxon>Viridiplantae</taxon>
        <taxon>Streptophyta</taxon>
        <taxon>Embryophyta</taxon>
        <taxon>Tracheophyta</taxon>
        <taxon>Spermatophyta</taxon>
        <taxon>Magnoliopsida</taxon>
        <taxon>eudicotyledons</taxon>
        <taxon>Gunneridae</taxon>
        <taxon>Pentapetalae</taxon>
        <taxon>rosids</taxon>
        <taxon>fabids</taxon>
        <taxon>Rosales</taxon>
        <taxon>Moraceae</taxon>
        <taxon>Ficeae</taxon>
        <taxon>Ficus</taxon>
    </lineage>
</organism>
<feature type="transmembrane region" description="Helical" evidence="6">
    <location>
        <begin position="214"/>
        <end position="236"/>
    </location>
</feature>
<evidence type="ECO:0000256" key="1">
    <source>
        <dbReference type="ARBA" id="ARBA00004141"/>
    </source>
</evidence>
<keyword evidence="5 6" id="KW-0472">Membrane</keyword>
<evidence type="ECO:0000313" key="8">
    <source>
        <dbReference type="Proteomes" id="UP001187192"/>
    </source>
</evidence>
<evidence type="ECO:0000256" key="6">
    <source>
        <dbReference type="SAM" id="Phobius"/>
    </source>
</evidence>
<accession>A0AA88ANM6</accession>
<keyword evidence="8" id="KW-1185">Reference proteome</keyword>
<feature type="transmembrane region" description="Helical" evidence="6">
    <location>
        <begin position="144"/>
        <end position="164"/>
    </location>
</feature>
<evidence type="ECO:0000256" key="4">
    <source>
        <dbReference type="ARBA" id="ARBA00022989"/>
    </source>
</evidence>
<dbReference type="PANTHER" id="PTHR11654">
    <property type="entry name" value="OLIGOPEPTIDE TRANSPORTER-RELATED"/>
    <property type="match status" value="1"/>
</dbReference>
<feature type="transmembrane region" description="Helical" evidence="6">
    <location>
        <begin position="503"/>
        <end position="524"/>
    </location>
</feature>
<keyword evidence="3 6" id="KW-0812">Transmembrane</keyword>
<reference evidence="7" key="1">
    <citation type="submission" date="2023-07" db="EMBL/GenBank/DDBJ databases">
        <title>draft genome sequence of fig (Ficus carica).</title>
        <authorList>
            <person name="Takahashi T."/>
            <person name="Nishimura K."/>
        </authorList>
    </citation>
    <scope>NUCLEOTIDE SEQUENCE</scope>
</reference>
<dbReference type="SUPFAM" id="SSF103473">
    <property type="entry name" value="MFS general substrate transporter"/>
    <property type="match status" value="1"/>
</dbReference>
<comment type="caution">
    <text evidence="7">The sequence shown here is derived from an EMBL/GenBank/DDBJ whole genome shotgun (WGS) entry which is preliminary data.</text>
</comment>
<comment type="subcellular location">
    <subcellularLocation>
        <location evidence="1">Membrane</location>
        <topology evidence="1">Multi-pass membrane protein</topology>
    </subcellularLocation>
</comment>
<feature type="transmembrane region" description="Helical" evidence="6">
    <location>
        <begin position="185"/>
        <end position="208"/>
    </location>
</feature>
<dbReference type="GO" id="GO:0022857">
    <property type="term" value="F:transmembrane transporter activity"/>
    <property type="evidence" value="ECO:0007669"/>
    <property type="project" value="InterPro"/>
</dbReference>
<dbReference type="InterPro" id="IPR036259">
    <property type="entry name" value="MFS_trans_sf"/>
</dbReference>
<dbReference type="InterPro" id="IPR000109">
    <property type="entry name" value="POT_fam"/>
</dbReference>
<evidence type="ECO:0000313" key="7">
    <source>
        <dbReference type="EMBL" id="GMN43446.1"/>
    </source>
</evidence>
<feature type="transmembrane region" description="Helical" evidence="6">
    <location>
        <begin position="470"/>
        <end position="491"/>
    </location>
</feature>
<evidence type="ECO:0000256" key="2">
    <source>
        <dbReference type="ARBA" id="ARBA00005982"/>
    </source>
</evidence>
<feature type="transmembrane region" description="Helical" evidence="6">
    <location>
        <begin position="377"/>
        <end position="397"/>
    </location>
</feature>
<dbReference type="GO" id="GO:0016020">
    <property type="term" value="C:membrane"/>
    <property type="evidence" value="ECO:0007669"/>
    <property type="project" value="UniProtKB-SubCell"/>
</dbReference>
<comment type="similarity">
    <text evidence="2">Belongs to the major facilitator superfamily. Proton-dependent oligopeptide transporter (POT/PTR) (TC 2.A.17) family.</text>
</comment>
<dbReference type="Gene3D" id="1.20.1250.20">
    <property type="entry name" value="MFS general substrate transporter like domains"/>
    <property type="match status" value="1"/>
</dbReference>
<feature type="transmembrane region" description="Helical" evidence="6">
    <location>
        <begin position="550"/>
        <end position="571"/>
    </location>
</feature>
<name>A0AA88ANM6_FICCA</name>
<feature type="transmembrane region" description="Helical" evidence="6">
    <location>
        <begin position="336"/>
        <end position="357"/>
    </location>
</feature>
<evidence type="ECO:0000256" key="3">
    <source>
        <dbReference type="ARBA" id="ARBA00022692"/>
    </source>
</evidence>
<feature type="transmembrane region" description="Helical" evidence="6">
    <location>
        <begin position="31"/>
        <end position="61"/>
    </location>
</feature>